<evidence type="ECO:0000313" key="7">
    <source>
        <dbReference type="Proteomes" id="UP000698800"/>
    </source>
</evidence>
<dbReference type="SUPFAM" id="SSF55248">
    <property type="entry name" value="PCD-like"/>
    <property type="match status" value="1"/>
</dbReference>
<comment type="similarity">
    <text evidence="2">Belongs to the pterin-4-alpha-carbinolamine dehydratase family.</text>
</comment>
<evidence type="ECO:0000256" key="1">
    <source>
        <dbReference type="ARBA" id="ARBA00001554"/>
    </source>
</evidence>
<dbReference type="GO" id="GO:0008124">
    <property type="term" value="F:4-alpha-hydroxytetrahydrobiopterin dehydratase activity"/>
    <property type="evidence" value="ECO:0007669"/>
    <property type="project" value="UniProtKB-EC"/>
</dbReference>
<gene>
    <name evidence="6" type="ORF">FGG08_004025</name>
</gene>
<dbReference type="OrthoDB" id="277398at2759"/>
<dbReference type="Gene3D" id="3.30.1360.20">
    <property type="entry name" value="Transcriptional coactivator/pterin dehydratase"/>
    <property type="match status" value="1"/>
</dbReference>
<protein>
    <recommendedName>
        <fullName evidence="3">4a-hydroxytetrahydrobiopterin dehydratase</fullName>
        <ecNumber evidence="3">4.2.1.96</ecNumber>
    </recommendedName>
    <alternativeName>
        <fullName evidence="5">4-alpha-hydroxy-tetrahydropterin dehydratase</fullName>
    </alternativeName>
</protein>
<organism evidence="6 7">
    <name type="scientific">Glutinoglossum americanum</name>
    <dbReference type="NCBI Taxonomy" id="1670608"/>
    <lineage>
        <taxon>Eukaryota</taxon>
        <taxon>Fungi</taxon>
        <taxon>Dikarya</taxon>
        <taxon>Ascomycota</taxon>
        <taxon>Pezizomycotina</taxon>
        <taxon>Geoglossomycetes</taxon>
        <taxon>Geoglossales</taxon>
        <taxon>Geoglossaceae</taxon>
        <taxon>Glutinoglossum</taxon>
    </lineage>
</organism>
<keyword evidence="7" id="KW-1185">Reference proteome</keyword>
<evidence type="ECO:0000313" key="6">
    <source>
        <dbReference type="EMBL" id="KAH0541485.1"/>
    </source>
</evidence>
<evidence type="ECO:0000256" key="2">
    <source>
        <dbReference type="ARBA" id="ARBA00006472"/>
    </source>
</evidence>
<keyword evidence="4" id="KW-0456">Lyase</keyword>
<dbReference type="GO" id="GO:0006729">
    <property type="term" value="P:tetrahydrobiopterin biosynthetic process"/>
    <property type="evidence" value="ECO:0007669"/>
    <property type="project" value="InterPro"/>
</dbReference>
<dbReference type="InterPro" id="IPR001533">
    <property type="entry name" value="Pterin_deHydtase"/>
</dbReference>
<dbReference type="Proteomes" id="UP000698800">
    <property type="component" value="Unassembled WGS sequence"/>
</dbReference>
<name>A0A9P8I8D2_9PEZI</name>
<comment type="catalytic activity">
    <reaction evidence="1">
        <text>(4aS,6R)-4a-hydroxy-L-erythro-5,6,7,8-tetrahydrobiopterin = (6R)-L-erythro-6,7-dihydrobiopterin + H2O</text>
        <dbReference type="Rhea" id="RHEA:11920"/>
        <dbReference type="ChEBI" id="CHEBI:15377"/>
        <dbReference type="ChEBI" id="CHEBI:15642"/>
        <dbReference type="ChEBI" id="CHEBI:43120"/>
        <dbReference type="EC" id="4.2.1.96"/>
    </reaction>
</comment>
<dbReference type="InterPro" id="IPR036428">
    <property type="entry name" value="PCD_sf"/>
</dbReference>
<dbReference type="Pfam" id="PF01329">
    <property type="entry name" value="Pterin_4a"/>
    <property type="match status" value="1"/>
</dbReference>
<proteinExistence type="inferred from homology"/>
<evidence type="ECO:0000256" key="5">
    <source>
        <dbReference type="ARBA" id="ARBA00030497"/>
    </source>
</evidence>
<dbReference type="EC" id="4.2.1.96" evidence="3"/>
<dbReference type="PANTHER" id="PTHR12599:SF0">
    <property type="entry name" value="PTERIN-4-ALPHA-CARBINOLAMINE DEHYDRATASE"/>
    <property type="match status" value="1"/>
</dbReference>
<dbReference type="AlphaFoldDB" id="A0A9P8I8D2"/>
<evidence type="ECO:0000256" key="4">
    <source>
        <dbReference type="ARBA" id="ARBA00023239"/>
    </source>
</evidence>
<reference evidence="6" key="1">
    <citation type="submission" date="2021-03" db="EMBL/GenBank/DDBJ databases">
        <title>Comparative genomics and phylogenomic investigation of the class Geoglossomycetes provide insights into ecological specialization and systematics.</title>
        <authorList>
            <person name="Melie T."/>
            <person name="Pirro S."/>
            <person name="Miller A.N."/>
            <person name="Quandt A."/>
        </authorList>
    </citation>
    <scope>NUCLEOTIDE SEQUENCE</scope>
    <source>
        <strain evidence="6">GBOQ0MN5Z8</strain>
    </source>
</reference>
<comment type="caution">
    <text evidence="6">The sequence shown here is derived from an EMBL/GenBank/DDBJ whole genome shotgun (WGS) entry which is preliminary data.</text>
</comment>
<sequence length="122" mass="14361">MRPQLRFSTRLACANQASKVLNVWAQTWTRYQPQRIHTSGNEERNPVYSEEEDIERISGEVASLIHKTDRGWAISENGKGLERSFKFKSFKTTWGFMNVIAKQCAVQRHHPEWSNVRFRHWG</sequence>
<evidence type="ECO:0000256" key="3">
    <source>
        <dbReference type="ARBA" id="ARBA00013252"/>
    </source>
</evidence>
<dbReference type="PANTHER" id="PTHR12599">
    <property type="entry name" value="PTERIN-4-ALPHA-CARBINOLAMINE DEHYDRATASE"/>
    <property type="match status" value="1"/>
</dbReference>
<accession>A0A9P8I8D2</accession>
<dbReference type="EMBL" id="JAGHQL010000077">
    <property type="protein sequence ID" value="KAH0541485.1"/>
    <property type="molecule type" value="Genomic_DNA"/>
</dbReference>